<dbReference type="GO" id="GO:0003697">
    <property type="term" value="F:single-stranded DNA binding"/>
    <property type="evidence" value="ECO:0007669"/>
    <property type="project" value="InterPro"/>
</dbReference>
<evidence type="ECO:0000256" key="12">
    <source>
        <dbReference type="SAM" id="MobiDB-lite"/>
    </source>
</evidence>
<gene>
    <name evidence="13" type="ORF">ALC60_00329</name>
</gene>
<evidence type="ECO:0000313" key="13">
    <source>
        <dbReference type="EMBL" id="KYQ60704.1"/>
    </source>
</evidence>
<evidence type="ECO:0000256" key="2">
    <source>
        <dbReference type="ARBA" id="ARBA00015888"/>
    </source>
</evidence>
<comment type="similarity">
    <text evidence="1">Belongs to the SOS response-associated peptidase family.</text>
</comment>
<accession>A0A151XJX2</accession>
<dbReference type="InterPro" id="IPR036590">
    <property type="entry name" value="SRAP-like"/>
</dbReference>
<keyword evidence="8" id="KW-0456">Lyase</keyword>
<dbReference type="GO" id="GO:0008233">
    <property type="term" value="F:peptidase activity"/>
    <property type="evidence" value="ECO:0007669"/>
    <property type="project" value="UniProtKB-KW"/>
</dbReference>
<proteinExistence type="inferred from homology"/>
<dbReference type="EMBL" id="KQ982052">
    <property type="protein sequence ID" value="KYQ60704.1"/>
    <property type="molecule type" value="Genomic_DNA"/>
</dbReference>
<reference evidence="13 14" key="1">
    <citation type="submission" date="2015-09" db="EMBL/GenBank/DDBJ databases">
        <title>Trachymyrmex zeteki WGS genome.</title>
        <authorList>
            <person name="Nygaard S."/>
            <person name="Hu H."/>
            <person name="Boomsma J."/>
            <person name="Zhang G."/>
        </authorList>
    </citation>
    <scope>NUCLEOTIDE SEQUENCE [LARGE SCALE GENOMIC DNA]</scope>
    <source>
        <strain evidence="13">Tzet28-1</strain>
        <tissue evidence="13">Whole body</tissue>
    </source>
</reference>
<keyword evidence="5" id="KW-0378">Hydrolase</keyword>
<dbReference type="GO" id="GO:0006508">
    <property type="term" value="P:proteolysis"/>
    <property type="evidence" value="ECO:0007669"/>
    <property type="project" value="UniProtKB-KW"/>
</dbReference>
<evidence type="ECO:0000256" key="8">
    <source>
        <dbReference type="ARBA" id="ARBA00023239"/>
    </source>
</evidence>
<dbReference type="PANTHER" id="PTHR13604:SF0">
    <property type="entry name" value="ABASIC SITE PROCESSING PROTEIN HMCES"/>
    <property type="match status" value="1"/>
</dbReference>
<dbReference type="PANTHER" id="PTHR13604">
    <property type="entry name" value="DC12-RELATED"/>
    <property type="match status" value="1"/>
</dbReference>
<dbReference type="AlphaFoldDB" id="A0A151XJX2"/>
<evidence type="ECO:0000256" key="11">
    <source>
        <dbReference type="ARBA" id="ARBA00031130"/>
    </source>
</evidence>
<feature type="compositionally biased region" description="Basic and acidic residues" evidence="12">
    <location>
        <begin position="296"/>
        <end position="317"/>
    </location>
</feature>
<feature type="region of interest" description="Disordered" evidence="12">
    <location>
        <begin position="285"/>
        <end position="317"/>
    </location>
</feature>
<evidence type="ECO:0000256" key="9">
    <source>
        <dbReference type="ARBA" id="ARBA00030390"/>
    </source>
</evidence>
<keyword evidence="3" id="KW-0645">Protease</keyword>
<sequence length="317" mass="36173">MSKVSNLYKYFTKYIVICSSLDPETLCCACGYKDANGKQHKLAWAKTELKYDPSYNMCPRDILPCIASGSHFEGEKEERGDYKKRPNKIATHNSRLENIHSSTVYSPSLQKQQRCIVVCEGFYEWKPGTDNKVQKQPYYIYTTQDKDIKADDPTTWGNEFSETDGWKGFKVLKLAGIFGIHKTEEGNIIHSCSVITRESNKVLSWLHHRMPVCLSNEEECQVWLSKDLSTDAAIKTLNDMILQETALNWHPVSAIVNNGLNKIIDCRKKIKPKEIGQASFMTSWLQKGSAASNKRKSTDDKNISKEDKNISKIQKEN</sequence>
<organism evidence="13 14">
    <name type="scientific">Mycetomoellerius zeteki</name>
    <dbReference type="NCBI Taxonomy" id="64791"/>
    <lineage>
        <taxon>Eukaryota</taxon>
        <taxon>Metazoa</taxon>
        <taxon>Ecdysozoa</taxon>
        <taxon>Arthropoda</taxon>
        <taxon>Hexapoda</taxon>
        <taxon>Insecta</taxon>
        <taxon>Pterygota</taxon>
        <taxon>Neoptera</taxon>
        <taxon>Endopterygota</taxon>
        <taxon>Hymenoptera</taxon>
        <taxon>Apocrita</taxon>
        <taxon>Aculeata</taxon>
        <taxon>Formicoidea</taxon>
        <taxon>Formicidae</taxon>
        <taxon>Myrmicinae</taxon>
        <taxon>Mycetomoellerius</taxon>
    </lineage>
</organism>
<keyword evidence="6" id="KW-0190">Covalent protein-DNA linkage</keyword>
<dbReference type="Proteomes" id="UP000075809">
    <property type="component" value="Unassembled WGS sequence"/>
</dbReference>
<evidence type="ECO:0000256" key="3">
    <source>
        <dbReference type="ARBA" id="ARBA00022670"/>
    </source>
</evidence>
<dbReference type="GO" id="GO:0016829">
    <property type="term" value="F:lyase activity"/>
    <property type="evidence" value="ECO:0007669"/>
    <property type="project" value="UniProtKB-KW"/>
</dbReference>
<evidence type="ECO:0000256" key="7">
    <source>
        <dbReference type="ARBA" id="ARBA00023125"/>
    </source>
</evidence>
<evidence type="ECO:0000256" key="1">
    <source>
        <dbReference type="ARBA" id="ARBA00008136"/>
    </source>
</evidence>
<keyword evidence="14" id="KW-1185">Reference proteome</keyword>
<dbReference type="Pfam" id="PF02586">
    <property type="entry name" value="SRAP"/>
    <property type="match status" value="1"/>
</dbReference>
<name>A0A151XJX2_9HYME</name>
<dbReference type="InterPro" id="IPR003738">
    <property type="entry name" value="SRAP"/>
</dbReference>
<evidence type="ECO:0000256" key="10">
    <source>
        <dbReference type="ARBA" id="ARBA00030898"/>
    </source>
</evidence>
<keyword evidence="7" id="KW-0238">DNA-binding</keyword>
<dbReference type="Gene3D" id="3.90.1680.10">
    <property type="entry name" value="SOS response associated peptidase-like"/>
    <property type="match status" value="1"/>
</dbReference>
<evidence type="ECO:0000313" key="14">
    <source>
        <dbReference type="Proteomes" id="UP000075809"/>
    </source>
</evidence>
<dbReference type="SUPFAM" id="SSF143081">
    <property type="entry name" value="BB1717-like"/>
    <property type="match status" value="1"/>
</dbReference>
<keyword evidence="4" id="KW-0227">DNA damage</keyword>
<evidence type="ECO:0000256" key="5">
    <source>
        <dbReference type="ARBA" id="ARBA00022801"/>
    </source>
</evidence>
<dbReference type="STRING" id="64791.A0A151XJX2"/>
<evidence type="ECO:0000256" key="6">
    <source>
        <dbReference type="ARBA" id="ARBA00023124"/>
    </source>
</evidence>
<evidence type="ECO:0000256" key="4">
    <source>
        <dbReference type="ARBA" id="ARBA00022763"/>
    </source>
</evidence>
<dbReference type="GO" id="GO:0106300">
    <property type="term" value="P:protein-DNA covalent cross-linking repair"/>
    <property type="evidence" value="ECO:0007669"/>
    <property type="project" value="InterPro"/>
</dbReference>
<protein>
    <recommendedName>
        <fullName evidence="2">Abasic site processing protein HMCES</fullName>
    </recommendedName>
    <alternativeName>
        <fullName evidence="9">Embryonic stem cell-specific 5-hydroxymethylcytosine-binding protein</fullName>
    </alternativeName>
    <alternativeName>
        <fullName evidence="10">Peptidase HMCES</fullName>
    </alternativeName>
    <alternativeName>
        <fullName evidence="11">SRAP domain-containing protein 1</fullName>
    </alternativeName>
</protein>